<dbReference type="GO" id="GO:0008301">
    <property type="term" value="F:DNA binding, bending"/>
    <property type="evidence" value="ECO:0007669"/>
    <property type="project" value="InterPro"/>
</dbReference>
<protein>
    <submittedName>
        <fullName evidence="7">MTLa1</fullName>
    </submittedName>
</protein>
<evidence type="ECO:0000259" key="6">
    <source>
        <dbReference type="PROSITE" id="PS51325"/>
    </source>
</evidence>
<proteinExistence type="inferred from homology"/>
<keyword evidence="4 5" id="KW-0539">Nucleus</keyword>
<keyword evidence="3 5" id="KW-0804">Transcription</keyword>
<evidence type="ECO:0000256" key="2">
    <source>
        <dbReference type="ARBA" id="ARBA00023125"/>
    </source>
</evidence>
<dbReference type="Pfam" id="PF04769">
    <property type="entry name" value="MATalpha_HMGbox"/>
    <property type="match status" value="1"/>
</dbReference>
<keyword evidence="2 5" id="KW-0238">DNA-binding</keyword>
<dbReference type="GO" id="GO:0045895">
    <property type="term" value="P:positive regulation of mating-type specific transcription, DNA-templated"/>
    <property type="evidence" value="ECO:0007669"/>
    <property type="project" value="InterPro"/>
</dbReference>
<accession>F1D915</accession>
<gene>
    <name evidence="7" type="primary">MTLa1</name>
</gene>
<organism evidence="7">
    <name type="scientific">Candida metapsilosis</name>
    <dbReference type="NCBI Taxonomy" id="273372"/>
    <lineage>
        <taxon>Eukaryota</taxon>
        <taxon>Fungi</taxon>
        <taxon>Dikarya</taxon>
        <taxon>Ascomycota</taxon>
        <taxon>Saccharomycotina</taxon>
        <taxon>Pichiomycetes</taxon>
        <taxon>Debaryomycetaceae</taxon>
        <taxon>Candida/Lodderomyces clade</taxon>
        <taxon>Candida</taxon>
    </lineage>
</organism>
<sequence>MASKKGNRKLIPKDFVTLFRVCRSRLRSMKVTKNQHQKPAFSVTSLPNIPEPSKALQLLLIDYRILNVFLWSPKPESVKTKKSKLRPINSFIAFRSFYSRTISRPEYQRELSSKLAEVWKEEPHREVWEQYTLFYNNYLLDCNNKLAFVDWLLQTLELDFDNSPLNEVSQTEDAFEFELENCPLNDVSQTEDAFKLTSGTIQDVYLTD</sequence>
<evidence type="ECO:0000256" key="3">
    <source>
        <dbReference type="ARBA" id="ARBA00023163"/>
    </source>
</evidence>
<evidence type="ECO:0000256" key="4">
    <source>
        <dbReference type="ARBA" id="ARBA00023242"/>
    </source>
</evidence>
<dbReference type="EMBL" id="HQ696678">
    <property type="protein sequence ID" value="ADY62670.1"/>
    <property type="molecule type" value="Genomic_DNA"/>
</dbReference>
<dbReference type="GO" id="GO:0005634">
    <property type="term" value="C:nucleus"/>
    <property type="evidence" value="ECO:0007669"/>
    <property type="project" value="UniProtKB-SubCell"/>
</dbReference>
<comment type="similarity">
    <text evidence="5">Belongs to the MATALPHA1 family.</text>
</comment>
<evidence type="ECO:0000256" key="1">
    <source>
        <dbReference type="ARBA" id="ARBA00023015"/>
    </source>
</evidence>
<reference evidence="7" key="1">
    <citation type="journal article" date="2011" name="Eukaryot. Cell">
        <title>Evolution of mating within the Candida parapsilosis species group.</title>
        <authorList>
            <person name="Sai S."/>
            <person name="Holland L.M."/>
            <person name="McGee C.F."/>
            <person name="Lynch D.B."/>
            <person name="Butler G."/>
        </authorList>
    </citation>
    <scope>NUCLEOTIDE SEQUENCE</scope>
    <source>
        <strain evidence="7">ATCC 96143</strain>
    </source>
</reference>
<feature type="domain" description="Alpha box" evidence="6">
    <location>
        <begin position="83"/>
        <end position="139"/>
    </location>
</feature>
<dbReference type="AlphaFoldDB" id="F1D915"/>
<name>F1D915_9ASCO</name>
<evidence type="ECO:0000256" key="5">
    <source>
        <dbReference type="RuleBase" id="RU003516"/>
    </source>
</evidence>
<dbReference type="InterPro" id="IPR006856">
    <property type="entry name" value="MATalpha_HMGbox"/>
</dbReference>
<comment type="subcellular location">
    <subcellularLocation>
        <location evidence="5">Nucleus</location>
    </subcellularLocation>
</comment>
<dbReference type="PROSITE" id="PS51325">
    <property type="entry name" value="ALPHA_BOX"/>
    <property type="match status" value="1"/>
</dbReference>
<keyword evidence="1 5" id="KW-0805">Transcription regulation</keyword>
<evidence type="ECO:0000313" key="7">
    <source>
        <dbReference type="EMBL" id="ADY62670.1"/>
    </source>
</evidence>